<reference evidence="4" key="1">
    <citation type="submission" date="2025-08" db="UniProtKB">
        <authorList>
            <consortium name="RefSeq"/>
        </authorList>
    </citation>
    <scope>IDENTIFICATION</scope>
</reference>
<dbReference type="Gene3D" id="2.10.50.10">
    <property type="entry name" value="Tumor Necrosis Factor Receptor, subunit A, domain 2"/>
    <property type="match status" value="16"/>
</dbReference>
<name>A0A6P8W0Z9_GYMAC</name>
<evidence type="ECO:0000313" key="4">
    <source>
        <dbReference type="RefSeq" id="XP_034081322.1"/>
    </source>
</evidence>
<dbReference type="GeneID" id="117552161"/>
<dbReference type="PANTHER" id="PTHR46104">
    <property type="entry name" value="GENE 9195-RELATED-RELATED"/>
    <property type="match status" value="1"/>
</dbReference>
<dbReference type="InterPro" id="IPR009030">
    <property type="entry name" value="Growth_fac_rcpt_cys_sf"/>
</dbReference>
<dbReference type="SMART" id="SM00208">
    <property type="entry name" value="TNFR"/>
    <property type="match status" value="8"/>
</dbReference>
<sequence>MDRCPEGKYFSNDLCLECPSGHFCPGNVSAPQRCPAGTFNLYIGKSRISDCKPCFPGLISSEDRVDCRLCPAGFSCDPVNGTLSLCPPGQHSPEGVLQCLTCPVDSVCTSGFPIRCWPGMEPNVDHTVCNDCPPGLYSTICTIQCIQCPAGSYCPDSGMTQPLPCPPTWSSTHGQTECRSCNDTSLLCGGAVAPRWNQPVQRSSQTISCRSGTYKDLREELACVICPVGHYCVGGVAVPCPAGTYGPNEGLQRLRDCTICPAGFYCLEGSSWRPTSQFLCTQGYYCEEGTLTPNGSPCPAGTAGEQMGQTSRAACKRCREGRFCPAGSSGPGLPCARGRYCPAGTLEEVICPRGTFTPHQGAISVKDCLKCPAGFYCPEGRSDPVPCPPGSFNPLEGQDELDDCRECYAGKACTQVALKAPDVDCMQGFVCPPGSSQPNAPTNACPPGTLSDRTDLTDRSQCQQCLARYACLRGTGGIQRPPLFCFSGHYCPPGTMFPTQHKCPVGTWSGQSGLEAESECRPCPQGWYCLAGSAAPSGRCSSGHYCPEGTAYGTQFPCPAGTYSIHIGNRYREDCLICPEGSFCQKGTSKPSPCPISTFRHLKGGRRQDDCSACPAGYFCPHSATVNPRVCGAGSYSDEGSVECSPCLQGHYCSDETTSEEAMLSVMVCPPGFLCSQGLARDPQRSATLCPRGFFCPGGGIDPNPIPCTNGTYGESPGLRDASECAQCPEGEYCYSQEPQEQPITRPTGICPDGHYCPRGTGYPLTYPCQAGQYRNNTLGHSGEACVLCPSRHYCDRPGTHMPAVCPQGFYCPEGTSAAEPCPEGTYSSRSALSNGSKCSSCAGGQYCASVGLSEPSGSCKERFYCREGAKSATPADGPTGGLCPVGSYCPPASSSPLPCPSGTFSNSTGLSRPEECVSCLPGFYCLGSNNTSPSGPCFPGFYCTGGSASPVQSEAEEGYYTLERAARQQPCPLGTYQPRRGAQSCVECQGGRLCNQTALSRPPMCPKGHFCPPGYSAARPCPPGSYSDQPGGDAMHHCRPCEAGWFCSRAGLSEPQGLCDPGHYCTSGASTASPQVALLSGGVCSAGYICPRGTSYSQQHPCPVGTWGNTVGAQNMSSCWPCPSGLYCNNTGLSKPSGLCDKGYYCSGGAVSSMPSDSLTGDICPIGHYCPMGSTSPLLCPDGTYFNSTGAEECDDCLSGTYCLSGEGVQPCPAGHYCFGGSVEGILPCPPGTYSPQFGLSQVEQCLICPAGFYCEDWGLFEPTGPCQAGYYCIAGVNFQNPDGNFSTGVGGTCPKGKYCPEGTSLPLPCTPGTYSNSNDPISGCSLHLTDVSGCNPCPAGVFCGTAGLTRPSGLCQAGFYCPGGDTKATGSEGGLCPQAHYCPEGSASSVPCPAGAYSILTGQSVCSRCPAGYYCPEKTGNFSKSPCPPGFYCPDGTRHATQFPCPRGYYNPEPMTQSLDSCLPCPPGHYCEKERLTKVSGKCKAGWFCVSAAWNSQPFDLDNYTNANCLCPATSTGGRCQAGFYCPLGSSEPVPCPPGTFCNISGLALPMGPCFPGYFCVGGATEAKPTDGGTGSICPPGAYCVEGSGEPELCPAGTFSPVPGLTSEASCQPCTAGVYCREAGLRAPTGPCSQGYWCPPGQTVATALPCPPGHFCVQGSATPEPCPSGTYQDREKQATCTICGAGYYCDLRLANASFLRPCPKGHYCPAGTSMPDQHPCPSGSFNPRVHTASLTSCMPCAAGHFCPSVGLSEPAGPCNTGYWCREGASSPSPLDGRSGSLCPPGQYCPSGTTAPMACPEGSWSNSSGLHNQEDCKLCLGGFYCDSAGLTKPSGPCSGGFYCVKGAVTPNPTDGITGGPCPEGSYCPEGTVQPLPCKPGTYVAVTHATECEPCVAGWYCVSGSLYSCPPGFYCPERTGFDLKGCPEGTYGPDPGYWSVSQCRQCDSGHYCSSRNGTAVTGQCQEGYYCSHGNTSPQPLLRAAEEGGPCPAGHYCPQAAINPLPCPRGTFSDLTKLASQEDCQPCLPGYYCDAVGLSVPSGECWEGFFCLGGADRPDPPLIDSRGGPCPKGYYCSEGSVAPQQCPLGTISTEDSRAGCGACPQGFYCPGNNGSLSRTYECPVGHYCPSGTWSKHQYPCPAGSINPHTRMAQPQDCLLCPPGSFCLSPGKSVATGQCEAGYYCLSGAWSPTPEDGETTGDRCPEGHYCPQGSSAPVPCPIGRYSNTTRNRYLSDCLTCPPGFLCVTRGLSFPSHICPAGYYCPGKVNSSQQAAIPCSPGNMCPPGSGRQVPCLPGTYQDLPGQAECFQCPAGFYCAGSVDSGTVHVSGTHSPTLCPKGHYCPPGTQSGVAFPCPAGAFSRQMGLSNKSGCALCPPGRYCSSSGLAAPTGVCSPGYLCIHGSVSAQPEEGPTGGRCSPGSYCPQGTSLMVPCPASTFSSIDGAVSIEVCQPCLPGHYCAEVGLSSPSGLCKPGFYCREGSRTATPWGNYTGETTPTSPHSGNSTMGQFHGGVCPAGHYCPKGSAKPSPCPPGTFLGRSAAESEADCAACYPGSYCPSWAQTSADLLCPPGWFCPPGSVSGHQPGHRCPPGHVCPLGSAEPDICSPGTFQSVSGQHTCNSCPPGFYCMEGSVVPSPCPMGSVSASAGRTSLADCPPCPSGSFCNSSGLTEPSGPCSPGHVCSLGSTEPSPVSQSYGDVCPMGHICPQGSGLPIPCPAGSFLPEPGASSPTQCRRCSPGKYCVSPGSSQPTGLCFAGFFCSGDTESPTPRANSASLSCLCEILEDYTPKTDAALWIHNLSCFNNSRNSGSKAGWIEVVTPPQADSDSILSDSPPCLKSPHYACSTYRGDICPKGFYCPLGSAFPLLCEAGSHCNKTGLDVPTGPCAAGYYCPKGSLNPHASLCPPGHYCPPGTLLPLPCPVGTIQSSLGGSTVEACQQCPQGHYCHQRGKTEPSGWCAEGYYCPEGQSAERPQQNVCSVGHYCEKGSVKPTACLPGSYQLRQGQGSCETCPAGSHCPDQGMTIPMPCERGFYCPSGSANQHPCPAGTYGNKSGMVEEWQCSLCDSGVYCKGTGRTFPSGPCTAGFVCIGGASEPSPLDNLTGFPCPPGFFCFVRTSVPKPCPKGTFSTQSGLVDESQCRSCSPGFYCSETGLSAVSGACLPGFYCLEGSHTATPMSSVSGGVCPAGHYCSEGSIVPSPCPAGSYQNETGGKGKDYCKTCPLGSFQDLAGQKECNPCPPGFHCQSPSPSATRGSSTGVSSPLPCPAGYICPRESQPVPCPKGTYSPSHGLTSTGECLVCPAGQFCGSEGLIQPSGSCASGFLCLMGATVPNPTDNKTGSLCPAGTFCQQGLRAGDCWPGFYCDQGSSRADNAFCPAGFFCPSRTSVPIPCPAGTFSSEIANTHQNNCTPCTPGYYCQDAGSVQPALCPVGYYCPPGVTLGLEFPCPPGTVQSQIGASSPDACLPCPAGMFCSQPGLSQPTGLCEGGYFCPGESTSPNSTEYQGNSTRTHICPSGHYCPSGTGFPLPCPTGSLSIFRGMKAVDGCPPCPPGLFCDRPAIAGLSNARPCSAGYVCLGGSSSPMPSDSSHGYLCPAGHSCPVGSAVEVPCEPGTYSPAPGAAYCIICPEGTMCSSSATRETSICPAGHFCPAGTALPQRCPLGTFSNQTGAFSLSVCTPCPSGLYCGSHGASTPQGSCLLGYFCQGGAIEPTPQSSNKFPMNGPCPLGHYCPSGCLSPVPCPLGSIRNTIGGVSMESCSACPVGHYCSTEGLANPSGPCAAGFFCPFDFSSTTPYAFLCPKGHYCPEGSALALPCPTGEYQPNPGSDSCIPCRPGFYCEEAIVGEPWPCPPHSFCPAGTMVPQPCPNGTYTHSNQGGLQEERECLPCPSGRFCRAGRIQGVCAAGYLCVSGSADFTPQGPEDPNRSNMTQCQSGMQCAGPCPAGFFCREGTEEAELCPSNTFRSSPGGASLQDCLPCPPQYWCQPGDPVLHPCPAGLYCDGLPGSDFDGGTGPRLCPLYTYRAHPGAGSKGDCLACPPGSHCNSTGLTDSSNSPCPPGFWCSGSGPPILCPAGTKRALPGAAAPSQCELCAGGTFCPDPRATGKPNVEGISCRAAYQCPMGAVTERLCRAGSYCGPQTAEPEVCPEGYLCPQGSHSYQTPKQLCPFPYHCPANSSSMKSCDGGFMPVNTSGLRGSKNSCCTVCDEGTYRQYLSPIQKCLPCPAGYFCPSGTDNYKSNPCPLGYVCPTGSTQPIPCPAGSFGNLPLAKRMGNCQPCPAGTFNHLPAQKACFSCGSSSTSPAGSSSCTCIAKNRAFQHSDGSCLCRTGFIFYNELDFKSSTSDSELDCQPEANKRCATGEVRLADSRECVSPSLHSCNITCGQHGGNLDVEMGICQCERYVSAEELCNTSCLSRLPQLSAQFSPDGHLLLSLKERDKMVWARTVMNVLGPDFHANNIGKIHLVQFDPEGVFGWIPTQRELINQFLSEPIEVLSTRPRQRRETKDDVFPRIPNPIACLSSGDMLIFHLTINHTDRRHSHFPVYQKDHLFNSNPSWDFGAFRRLQILMKQTNFNSTRFAHVFLETGKYVFVDSAVPDWSLVVVVSEEGTECDPRASVFQPMTPAQLVKHGIVKQHRLNLLPDWGVITGILSLLLVVVVVLTTTVLVLRPGKAKLVSQWRAKPKWRSLGEPFCPVDCVCSGDSIAVPSQGGYLGSRGVGEGAEETAVSKGGCVSGFFDLEELNVKTLYDKLEDQNLHIASQLARHRKDTQEFYRNICQQTETLKNVFDNMDHKKLNLLKELIVHNAMRDKPSNSMAGERDTQAEASVALLGAVLRSVEALLCRLTGEAWQNQELPAPPYCHTAPHDARECEPQAGYTQPGDTNMCYTQFSSMNMTKAEQAPCLSDHDLSKLVSISPLFKTLQEIQQSLQNLTTTGSDQHLHNEHCVVDAQNHDRPLVPTALDNLSPQHSAVFLFGCQVMQLLADCPLFPSVLLLLTKSIPVSSSSSNEALLAHCSGDFYFDATNQILYLSEAKLQHVGHFIATILQAMAYIASGSKPQGFMKALHEAISAVSLQLLNISFKWNTAESEFDASEERHGAFVEEFLNIRVPTEGLFTEHLLASRLQKYKYFKLEQLVTNLKRSSTDSTDTGLPPKGTPVQMSCIEEEIDRMTESFLQLSVQLQKRAQMSSWLKERERSAGNHSAKATPTSMPSLSRSGTILLELKRRYVSQRLNELQITLGHIRQSQQHDGKSKYVTRSSSQTDSITTQQGKGDLYPGIEGYSPAGGQRKDSIPASEDHSQQKEKSRGLGNSKLEGHISDQQTIDSVQRHNPDTLLDCQMLESQDQLHLNESMR</sequence>
<dbReference type="InterPro" id="IPR001368">
    <property type="entry name" value="TNFR/NGFR_Cys_rich_reg"/>
</dbReference>
<protein>
    <submittedName>
        <fullName evidence="4">Uncharacterized protein LOC117552161</fullName>
    </submittedName>
</protein>
<feature type="compositionally biased region" description="Basic and acidic residues" evidence="1">
    <location>
        <begin position="5274"/>
        <end position="5293"/>
    </location>
</feature>
<dbReference type="PANTHER" id="PTHR46104:SF1">
    <property type="entry name" value="GENE 9195-RELATED"/>
    <property type="match status" value="1"/>
</dbReference>
<feature type="domain" description="TNFR-Cys" evidence="2">
    <location>
        <begin position="2713"/>
        <end position="2751"/>
    </location>
</feature>
<evidence type="ECO:0000313" key="3">
    <source>
        <dbReference type="Proteomes" id="UP000515161"/>
    </source>
</evidence>
<feature type="domain" description="TNFR-Cys" evidence="2">
    <location>
        <begin position="2292"/>
        <end position="2335"/>
    </location>
</feature>
<accession>A0A6P8W0Z9</accession>
<evidence type="ECO:0000259" key="2">
    <source>
        <dbReference type="SMART" id="SM00208"/>
    </source>
</evidence>
<feature type="domain" description="TNFR-Cys" evidence="2">
    <location>
        <begin position="4196"/>
        <end position="4238"/>
    </location>
</feature>
<feature type="domain" description="TNFR-Cys" evidence="2">
    <location>
        <begin position="594"/>
        <end position="631"/>
    </location>
</feature>
<keyword evidence="3" id="KW-1185">Reference proteome</keyword>
<feature type="domain" description="TNFR-Cys" evidence="2">
    <location>
        <begin position="2512"/>
        <end position="2545"/>
    </location>
</feature>
<dbReference type="InParanoid" id="A0A6P8W0Z9"/>
<dbReference type="Proteomes" id="UP000515161">
    <property type="component" value="Unplaced"/>
</dbReference>
<feature type="compositionally biased region" description="Polar residues" evidence="1">
    <location>
        <begin position="5186"/>
        <end position="5200"/>
    </location>
</feature>
<dbReference type="RefSeq" id="XP_034081322.1">
    <property type="nucleotide sequence ID" value="XM_034225431.1"/>
</dbReference>
<dbReference type="KEGG" id="gacu:117552161"/>
<feature type="region of interest" description="Disordered" evidence="1">
    <location>
        <begin position="5177"/>
        <end position="5200"/>
    </location>
</feature>
<dbReference type="SMART" id="SM01411">
    <property type="entry name" value="Ephrin_rec_like"/>
    <property type="match status" value="64"/>
</dbReference>
<organism evidence="3 4">
    <name type="scientific">Gymnodraco acuticeps</name>
    <name type="common">Antarctic dragonfish</name>
    <dbReference type="NCBI Taxonomy" id="8218"/>
    <lineage>
        <taxon>Eukaryota</taxon>
        <taxon>Metazoa</taxon>
        <taxon>Chordata</taxon>
        <taxon>Craniata</taxon>
        <taxon>Vertebrata</taxon>
        <taxon>Euteleostomi</taxon>
        <taxon>Actinopterygii</taxon>
        <taxon>Neopterygii</taxon>
        <taxon>Teleostei</taxon>
        <taxon>Neoteleostei</taxon>
        <taxon>Acanthomorphata</taxon>
        <taxon>Eupercaria</taxon>
        <taxon>Perciformes</taxon>
        <taxon>Notothenioidei</taxon>
        <taxon>Bathydraconidae</taxon>
        <taxon>Gymnodraco</taxon>
    </lineage>
</organism>
<feature type="domain" description="TNFR-Cys" evidence="2">
    <location>
        <begin position="3386"/>
        <end position="3423"/>
    </location>
</feature>
<proteinExistence type="predicted"/>
<dbReference type="SUPFAM" id="SSF57184">
    <property type="entry name" value="Growth factor receptor domain"/>
    <property type="match status" value="21"/>
</dbReference>
<feature type="domain" description="TNFR-Cys" evidence="2">
    <location>
        <begin position="769"/>
        <end position="806"/>
    </location>
</feature>
<evidence type="ECO:0000256" key="1">
    <source>
        <dbReference type="SAM" id="MobiDB-lite"/>
    </source>
</evidence>
<feature type="domain" description="TNFR-Cys" evidence="2">
    <location>
        <begin position="3603"/>
        <end position="3637"/>
    </location>
</feature>
<dbReference type="OrthoDB" id="439917at2759"/>
<gene>
    <name evidence="4" type="primary">LOC117552161</name>
</gene>
<feature type="compositionally biased region" description="Low complexity" evidence="1">
    <location>
        <begin position="5243"/>
        <end position="5256"/>
    </location>
</feature>
<feature type="region of interest" description="Disordered" evidence="1">
    <location>
        <begin position="5230"/>
        <end position="5317"/>
    </location>
</feature>